<dbReference type="SUPFAM" id="SSF51182">
    <property type="entry name" value="RmlC-like cupins"/>
    <property type="match status" value="1"/>
</dbReference>
<evidence type="ECO:0000313" key="4">
    <source>
        <dbReference type="Proteomes" id="UP000008332"/>
    </source>
</evidence>
<organism evidence="3 4">
    <name type="scientific">Albidiferax ferrireducens (strain ATCC BAA-621 / DSM 15236 / T118)</name>
    <name type="common">Rhodoferax ferrireducens</name>
    <dbReference type="NCBI Taxonomy" id="338969"/>
    <lineage>
        <taxon>Bacteria</taxon>
        <taxon>Pseudomonadati</taxon>
        <taxon>Pseudomonadota</taxon>
        <taxon>Betaproteobacteria</taxon>
        <taxon>Burkholderiales</taxon>
        <taxon>Comamonadaceae</taxon>
        <taxon>Rhodoferax</taxon>
    </lineage>
</organism>
<dbReference type="PROSITE" id="PS50943">
    <property type="entry name" value="HTH_CROC1"/>
    <property type="match status" value="1"/>
</dbReference>
<dbReference type="EMBL" id="CP000267">
    <property type="protein sequence ID" value="ABD67987.1"/>
    <property type="molecule type" value="Genomic_DNA"/>
</dbReference>
<dbReference type="InterPro" id="IPR013096">
    <property type="entry name" value="Cupin_2"/>
</dbReference>
<evidence type="ECO:0000256" key="1">
    <source>
        <dbReference type="ARBA" id="ARBA00023125"/>
    </source>
</evidence>
<dbReference type="RefSeq" id="WP_011462560.1">
    <property type="nucleotide sequence ID" value="NC_007908.1"/>
</dbReference>
<dbReference type="SMART" id="SM00530">
    <property type="entry name" value="HTH_XRE"/>
    <property type="match status" value="1"/>
</dbReference>
<dbReference type="Proteomes" id="UP000008332">
    <property type="component" value="Chromosome"/>
</dbReference>
<dbReference type="Gene3D" id="2.60.120.10">
    <property type="entry name" value="Jelly Rolls"/>
    <property type="match status" value="1"/>
</dbReference>
<protein>
    <submittedName>
        <fullName evidence="3">Transcriptional regulator, XRE family with cupin sensor domain</fullName>
    </submittedName>
</protein>
<evidence type="ECO:0000313" key="3">
    <source>
        <dbReference type="EMBL" id="ABD67987.1"/>
    </source>
</evidence>
<dbReference type="Pfam" id="PF07883">
    <property type="entry name" value="Cupin_2"/>
    <property type="match status" value="1"/>
</dbReference>
<dbReference type="CDD" id="cd02209">
    <property type="entry name" value="cupin_XRE_C"/>
    <property type="match status" value="1"/>
</dbReference>
<dbReference type="InterPro" id="IPR011051">
    <property type="entry name" value="RmlC_Cupin_sf"/>
</dbReference>
<dbReference type="eggNOG" id="COG1396">
    <property type="taxonomic scope" value="Bacteria"/>
</dbReference>
<dbReference type="GO" id="GO:0003677">
    <property type="term" value="F:DNA binding"/>
    <property type="evidence" value="ECO:0007669"/>
    <property type="project" value="UniProtKB-KW"/>
</dbReference>
<dbReference type="OrthoDB" id="9814751at2"/>
<dbReference type="CDD" id="cd00093">
    <property type="entry name" value="HTH_XRE"/>
    <property type="match status" value="1"/>
</dbReference>
<name>Q222R6_ALBFT</name>
<dbReference type="SUPFAM" id="SSF47413">
    <property type="entry name" value="lambda repressor-like DNA-binding domains"/>
    <property type="match status" value="1"/>
</dbReference>
<dbReference type="GO" id="GO:0005829">
    <property type="term" value="C:cytosol"/>
    <property type="evidence" value="ECO:0007669"/>
    <property type="project" value="TreeGrafter"/>
</dbReference>
<sequence>MKKQTTASADAQKMGLGMQVRQRRRIKGLTLTELSQQSGLSVGLLSQIERGLSSPSLKSMTQICTALGVPLSWLFDNGPLENPAEKGLVVRRGSRRRLDLGTYGVTKELLSPDLGGEMQIYLVSIRPGGQSGPETYTHRGEEGGLVLTGTLELTVDDRIVLLYEGDSFRFRSSLAHRFANPGTTQANVVWANSLAFY</sequence>
<dbReference type="KEGG" id="rfr:Rfer_0230"/>
<dbReference type="HOGENOM" id="CLU_085376_1_1_4"/>
<evidence type="ECO:0000259" key="2">
    <source>
        <dbReference type="PROSITE" id="PS50943"/>
    </source>
</evidence>
<dbReference type="eggNOG" id="COG0662">
    <property type="taxonomic scope" value="Bacteria"/>
</dbReference>
<keyword evidence="4" id="KW-1185">Reference proteome</keyword>
<dbReference type="InterPro" id="IPR001387">
    <property type="entry name" value="Cro/C1-type_HTH"/>
</dbReference>
<dbReference type="Gene3D" id="1.10.260.40">
    <property type="entry name" value="lambda repressor-like DNA-binding domains"/>
    <property type="match status" value="1"/>
</dbReference>
<reference evidence="4" key="1">
    <citation type="submission" date="2006-02" db="EMBL/GenBank/DDBJ databases">
        <title>Complete sequence of chromosome of Rhodoferax ferrireducens DSM 15236.</title>
        <authorList>
            <person name="Copeland A."/>
            <person name="Lucas S."/>
            <person name="Lapidus A."/>
            <person name="Barry K."/>
            <person name="Detter J.C."/>
            <person name="Glavina del Rio T."/>
            <person name="Hammon N."/>
            <person name="Israni S."/>
            <person name="Pitluck S."/>
            <person name="Brettin T."/>
            <person name="Bruce D."/>
            <person name="Han C."/>
            <person name="Tapia R."/>
            <person name="Gilna P."/>
            <person name="Kiss H."/>
            <person name="Schmutz J."/>
            <person name="Larimer F."/>
            <person name="Land M."/>
            <person name="Kyrpides N."/>
            <person name="Ivanova N."/>
            <person name="Richardson P."/>
        </authorList>
    </citation>
    <scope>NUCLEOTIDE SEQUENCE [LARGE SCALE GENOMIC DNA]</scope>
    <source>
        <strain evidence="4">ATCC BAA-621 / DSM 15236 / T118</strain>
    </source>
</reference>
<gene>
    <name evidence="3" type="ordered locus">Rfer_0230</name>
</gene>
<feature type="domain" description="HTH cro/C1-type" evidence="2">
    <location>
        <begin position="20"/>
        <end position="74"/>
    </location>
</feature>
<dbReference type="PANTHER" id="PTHR46797">
    <property type="entry name" value="HTH-TYPE TRANSCRIPTIONAL REGULATOR"/>
    <property type="match status" value="1"/>
</dbReference>
<keyword evidence="1" id="KW-0238">DNA-binding</keyword>
<dbReference type="STRING" id="338969.Rfer_0230"/>
<dbReference type="AlphaFoldDB" id="Q222R6"/>
<dbReference type="GO" id="GO:0003700">
    <property type="term" value="F:DNA-binding transcription factor activity"/>
    <property type="evidence" value="ECO:0007669"/>
    <property type="project" value="TreeGrafter"/>
</dbReference>
<dbReference type="InterPro" id="IPR050807">
    <property type="entry name" value="TransReg_Diox_bact_type"/>
</dbReference>
<dbReference type="Pfam" id="PF01381">
    <property type="entry name" value="HTH_3"/>
    <property type="match status" value="1"/>
</dbReference>
<dbReference type="InterPro" id="IPR010982">
    <property type="entry name" value="Lambda_DNA-bd_dom_sf"/>
</dbReference>
<dbReference type="PANTHER" id="PTHR46797:SF2">
    <property type="entry name" value="TRANSCRIPTIONAL REGULATOR"/>
    <property type="match status" value="1"/>
</dbReference>
<proteinExistence type="predicted"/>
<accession>Q222R6</accession>
<dbReference type="InterPro" id="IPR014710">
    <property type="entry name" value="RmlC-like_jellyroll"/>
</dbReference>